<dbReference type="EMBL" id="BOMI01000188">
    <property type="protein sequence ID" value="GID80185.1"/>
    <property type="molecule type" value="Genomic_DNA"/>
</dbReference>
<name>A0ABQ3YJT1_9ACTN</name>
<evidence type="ECO:0000313" key="3">
    <source>
        <dbReference type="Proteomes" id="UP000609879"/>
    </source>
</evidence>
<protein>
    <submittedName>
        <fullName evidence="2">Uncharacterized protein</fullName>
    </submittedName>
</protein>
<proteinExistence type="predicted"/>
<keyword evidence="3" id="KW-1185">Reference proteome</keyword>
<reference evidence="2 3" key="1">
    <citation type="submission" date="2021-01" db="EMBL/GenBank/DDBJ databases">
        <title>Whole genome shotgun sequence of Actinoplanes deccanensis NBRC 13994.</title>
        <authorList>
            <person name="Komaki H."/>
            <person name="Tamura T."/>
        </authorList>
    </citation>
    <scope>NUCLEOTIDE SEQUENCE [LARGE SCALE GENOMIC DNA]</scope>
    <source>
        <strain evidence="2 3">NBRC 13994</strain>
    </source>
</reference>
<accession>A0ABQ3YJT1</accession>
<dbReference type="RefSeq" id="WP_203777254.1">
    <property type="nucleotide sequence ID" value="NZ_BAAABO010000048.1"/>
</dbReference>
<gene>
    <name evidence="2" type="ORF">Ade02nite_88260</name>
</gene>
<evidence type="ECO:0000313" key="2">
    <source>
        <dbReference type="EMBL" id="GID80185.1"/>
    </source>
</evidence>
<organism evidence="2 3">
    <name type="scientific">Paractinoplanes deccanensis</name>
    <dbReference type="NCBI Taxonomy" id="113561"/>
    <lineage>
        <taxon>Bacteria</taxon>
        <taxon>Bacillati</taxon>
        <taxon>Actinomycetota</taxon>
        <taxon>Actinomycetes</taxon>
        <taxon>Micromonosporales</taxon>
        <taxon>Micromonosporaceae</taxon>
        <taxon>Paractinoplanes</taxon>
    </lineage>
</organism>
<feature type="region of interest" description="Disordered" evidence="1">
    <location>
        <begin position="66"/>
        <end position="86"/>
    </location>
</feature>
<sequence length="86" mass="9431">MHCGAGLREPWIGGAIDPGSDAHDLVMALYGGVSKEERNRIKVRVRSAMKARTEWEGRYLGGRGPTAIGWRTRARTRNPGKAAEGR</sequence>
<evidence type="ECO:0000256" key="1">
    <source>
        <dbReference type="SAM" id="MobiDB-lite"/>
    </source>
</evidence>
<dbReference type="Proteomes" id="UP000609879">
    <property type="component" value="Unassembled WGS sequence"/>
</dbReference>
<comment type="caution">
    <text evidence="2">The sequence shown here is derived from an EMBL/GenBank/DDBJ whole genome shotgun (WGS) entry which is preliminary data.</text>
</comment>